<dbReference type="Gene3D" id="1.20.1600.10">
    <property type="entry name" value="Outer membrane efflux proteins (OEP)"/>
    <property type="match status" value="1"/>
</dbReference>
<keyword evidence="7" id="KW-0998">Cell outer membrane</keyword>
<dbReference type="InterPro" id="IPR010130">
    <property type="entry name" value="T1SS_OMP_TolC"/>
</dbReference>
<sequence length="401" mass="44645">MNYPEIGEASANRRAIDQELEQAHGLYYPSIDLAAGGGKEWTDTVSIDDKWLTRTEGSISLTQTLLDFGAREAEVERQSARVDGAAYRVRERAEAIGLDAVQAYLDVLRNLEIVNLATENLEIHKRTLKEINDRVDAGQSGVGDVQQTEARVAAAEDTLVETMRQLDNAEIAYRRIVGEAPMNLELPEFNDGVLPANLEDIITIGLESNPDIRFARSDLKTSEAEIKAAEANFYPTVNLELDANANNDTDGVKGHNDDFTAMVRLRYNLYRGGIDLGRQREAVERKSETQQRVARFERLVEEEIRQSWSSLARSQGRAAALSDQVVANGQVASTYRQEFQIGQRDLLDMLDADNELFNSRTSLATVEYSVLFAKYRLLATMGRLNSTLGVTLPEEALPNNS</sequence>
<protein>
    <submittedName>
        <fullName evidence="9">Channel protein TolC</fullName>
    </submittedName>
</protein>
<reference evidence="9" key="2">
    <citation type="submission" date="2023-01" db="EMBL/GenBank/DDBJ databases">
        <title>Draft genome sequence of Sneathiella chinensis strain NBRC 103408.</title>
        <authorList>
            <person name="Sun Q."/>
            <person name="Mori K."/>
        </authorList>
    </citation>
    <scope>NUCLEOTIDE SEQUENCE</scope>
    <source>
        <strain evidence="9">NBRC 103408</strain>
    </source>
</reference>
<evidence type="ECO:0000256" key="7">
    <source>
        <dbReference type="ARBA" id="ARBA00023237"/>
    </source>
</evidence>
<keyword evidence="4" id="KW-1134">Transmembrane beta strand</keyword>
<evidence type="ECO:0000256" key="1">
    <source>
        <dbReference type="ARBA" id="ARBA00004442"/>
    </source>
</evidence>
<reference evidence="9" key="1">
    <citation type="journal article" date="2014" name="Int. J. Syst. Evol. Microbiol.">
        <title>Complete genome of a new Firmicutes species belonging to the dominant human colonic microbiota ('Ruminococcus bicirculans') reveals two chromosomes and a selective capacity to utilize plant glucans.</title>
        <authorList>
            <consortium name="NISC Comparative Sequencing Program"/>
            <person name="Wegmann U."/>
            <person name="Louis P."/>
            <person name="Goesmann A."/>
            <person name="Henrissat B."/>
            <person name="Duncan S.H."/>
            <person name="Flint H.J."/>
        </authorList>
    </citation>
    <scope>NUCLEOTIDE SEQUENCE</scope>
    <source>
        <strain evidence="9">NBRC 103408</strain>
    </source>
</reference>
<gene>
    <name evidence="9" type="ORF">GCM10007924_14120</name>
</gene>
<name>A0ABQ5U6T0_9PROT</name>
<keyword evidence="5" id="KW-0812">Transmembrane</keyword>
<dbReference type="NCBIfam" id="TIGR01844">
    <property type="entry name" value="type_I_sec_TolC"/>
    <property type="match status" value="1"/>
</dbReference>
<dbReference type="Pfam" id="PF02321">
    <property type="entry name" value="OEP"/>
    <property type="match status" value="2"/>
</dbReference>
<accession>A0ABQ5U6T0</accession>
<comment type="caution">
    <text evidence="9">The sequence shown here is derived from an EMBL/GenBank/DDBJ whole genome shotgun (WGS) entry which is preliminary data.</text>
</comment>
<organism evidence="9 10">
    <name type="scientific">Sneathiella chinensis</name>
    <dbReference type="NCBI Taxonomy" id="349750"/>
    <lineage>
        <taxon>Bacteria</taxon>
        <taxon>Pseudomonadati</taxon>
        <taxon>Pseudomonadota</taxon>
        <taxon>Alphaproteobacteria</taxon>
        <taxon>Sneathiellales</taxon>
        <taxon>Sneathiellaceae</taxon>
        <taxon>Sneathiella</taxon>
    </lineage>
</organism>
<proteinExistence type="inferred from homology"/>
<dbReference type="SUPFAM" id="SSF56954">
    <property type="entry name" value="Outer membrane efflux proteins (OEP)"/>
    <property type="match status" value="1"/>
</dbReference>
<evidence type="ECO:0000256" key="8">
    <source>
        <dbReference type="SAM" id="Coils"/>
    </source>
</evidence>
<keyword evidence="8" id="KW-0175">Coiled coil</keyword>
<evidence type="ECO:0000256" key="2">
    <source>
        <dbReference type="ARBA" id="ARBA00007613"/>
    </source>
</evidence>
<keyword evidence="6" id="KW-0472">Membrane</keyword>
<feature type="coiled-coil region" evidence="8">
    <location>
        <begin position="114"/>
        <end position="172"/>
    </location>
</feature>
<comment type="subcellular location">
    <subcellularLocation>
        <location evidence="1">Cell outer membrane</location>
    </subcellularLocation>
</comment>
<keyword evidence="3" id="KW-0813">Transport</keyword>
<evidence type="ECO:0000256" key="3">
    <source>
        <dbReference type="ARBA" id="ARBA00022448"/>
    </source>
</evidence>
<dbReference type="Proteomes" id="UP001161409">
    <property type="component" value="Unassembled WGS sequence"/>
</dbReference>
<keyword evidence="10" id="KW-1185">Reference proteome</keyword>
<evidence type="ECO:0000256" key="5">
    <source>
        <dbReference type="ARBA" id="ARBA00022692"/>
    </source>
</evidence>
<evidence type="ECO:0000313" key="10">
    <source>
        <dbReference type="Proteomes" id="UP001161409"/>
    </source>
</evidence>
<dbReference type="EMBL" id="BSNF01000006">
    <property type="protein sequence ID" value="GLQ06191.1"/>
    <property type="molecule type" value="Genomic_DNA"/>
</dbReference>
<dbReference type="InterPro" id="IPR003423">
    <property type="entry name" value="OMP_efflux"/>
</dbReference>
<dbReference type="PANTHER" id="PTHR30026:SF22">
    <property type="entry name" value="OUTER MEMBRANE EFFLUX PROTEIN"/>
    <property type="match status" value="1"/>
</dbReference>
<evidence type="ECO:0000313" key="9">
    <source>
        <dbReference type="EMBL" id="GLQ06191.1"/>
    </source>
</evidence>
<comment type="similarity">
    <text evidence="2">Belongs to the outer membrane factor (OMF) (TC 1.B.17) family.</text>
</comment>
<dbReference type="InterPro" id="IPR051906">
    <property type="entry name" value="TolC-like"/>
</dbReference>
<dbReference type="PANTHER" id="PTHR30026">
    <property type="entry name" value="OUTER MEMBRANE PROTEIN TOLC"/>
    <property type="match status" value="1"/>
</dbReference>
<evidence type="ECO:0000256" key="4">
    <source>
        <dbReference type="ARBA" id="ARBA00022452"/>
    </source>
</evidence>
<evidence type="ECO:0000256" key="6">
    <source>
        <dbReference type="ARBA" id="ARBA00023136"/>
    </source>
</evidence>